<organism evidence="2">
    <name type="scientific">Tanacetum cinerariifolium</name>
    <name type="common">Dalmatian daisy</name>
    <name type="synonym">Chrysanthemum cinerariifolium</name>
    <dbReference type="NCBI Taxonomy" id="118510"/>
    <lineage>
        <taxon>Eukaryota</taxon>
        <taxon>Viridiplantae</taxon>
        <taxon>Streptophyta</taxon>
        <taxon>Embryophyta</taxon>
        <taxon>Tracheophyta</taxon>
        <taxon>Spermatophyta</taxon>
        <taxon>Magnoliopsida</taxon>
        <taxon>eudicotyledons</taxon>
        <taxon>Gunneridae</taxon>
        <taxon>Pentapetalae</taxon>
        <taxon>asterids</taxon>
        <taxon>campanulids</taxon>
        <taxon>Asterales</taxon>
        <taxon>Asteraceae</taxon>
        <taxon>Asteroideae</taxon>
        <taxon>Anthemideae</taxon>
        <taxon>Anthemidinae</taxon>
        <taxon>Tanacetum</taxon>
    </lineage>
</organism>
<feature type="compositionally biased region" description="Low complexity" evidence="1">
    <location>
        <begin position="80"/>
        <end position="92"/>
    </location>
</feature>
<reference evidence="2" key="1">
    <citation type="journal article" date="2019" name="Sci. Rep.">
        <title>Draft genome of Tanacetum cinerariifolium, the natural source of mosquito coil.</title>
        <authorList>
            <person name="Yamashiro T."/>
            <person name="Shiraishi A."/>
            <person name="Satake H."/>
            <person name="Nakayama K."/>
        </authorList>
    </citation>
    <scope>NUCLEOTIDE SEQUENCE</scope>
</reference>
<sequence length="103" mass="10947">DSLLLTPLCCDNIHDVTPRVFALARWAKSSTSVAWSLGLRMKNIELTQAGIESDIASPKQETSEIKSMMTEILDAFKGQSSSASSKSVSTTTLAITEGPSTVG</sequence>
<evidence type="ECO:0000313" key="2">
    <source>
        <dbReference type="EMBL" id="GFA65418.1"/>
    </source>
</evidence>
<gene>
    <name evidence="2" type="ORF">Tci_637390</name>
</gene>
<protein>
    <submittedName>
        <fullName evidence="2">Uncharacterized protein</fullName>
    </submittedName>
</protein>
<comment type="caution">
    <text evidence="2">The sequence shown here is derived from an EMBL/GenBank/DDBJ whole genome shotgun (WGS) entry which is preliminary data.</text>
</comment>
<feature type="non-terminal residue" evidence="2">
    <location>
        <position position="1"/>
    </location>
</feature>
<name>A0A699JYW0_TANCI</name>
<proteinExistence type="predicted"/>
<dbReference type="EMBL" id="BKCJ010462717">
    <property type="protein sequence ID" value="GFA65418.1"/>
    <property type="molecule type" value="Genomic_DNA"/>
</dbReference>
<evidence type="ECO:0000256" key="1">
    <source>
        <dbReference type="SAM" id="MobiDB-lite"/>
    </source>
</evidence>
<dbReference type="AlphaFoldDB" id="A0A699JYW0"/>
<feature type="region of interest" description="Disordered" evidence="1">
    <location>
        <begin position="79"/>
        <end position="103"/>
    </location>
</feature>
<accession>A0A699JYW0</accession>